<gene>
    <name evidence="3" type="ORF">A1O3_01998</name>
</gene>
<evidence type="ECO:0000256" key="1">
    <source>
        <dbReference type="SAM" id="MobiDB-lite"/>
    </source>
</evidence>
<organism evidence="3 4">
    <name type="scientific">Capronia epimyces CBS 606.96</name>
    <dbReference type="NCBI Taxonomy" id="1182542"/>
    <lineage>
        <taxon>Eukaryota</taxon>
        <taxon>Fungi</taxon>
        <taxon>Dikarya</taxon>
        <taxon>Ascomycota</taxon>
        <taxon>Pezizomycotina</taxon>
        <taxon>Eurotiomycetes</taxon>
        <taxon>Chaetothyriomycetidae</taxon>
        <taxon>Chaetothyriales</taxon>
        <taxon>Herpotrichiellaceae</taxon>
        <taxon>Capronia</taxon>
    </lineage>
</organism>
<proteinExistence type="predicted"/>
<feature type="compositionally biased region" description="Basic and acidic residues" evidence="1">
    <location>
        <begin position="68"/>
        <end position="77"/>
    </location>
</feature>
<evidence type="ECO:0000313" key="3">
    <source>
        <dbReference type="EMBL" id="EXJ88934.1"/>
    </source>
</evidence>
<reference evidence="3 4" key="1">
    <citation type="submission" date="2013-03" db="EMBL/GenBank/DDBJ databases">
        <title>The Genome Sequence of Capronia epimyces CBS 606.96.</title>
        <authorList>
            <consortium name="The Broad Institute Genomics Platform"/>
            <person name="Cuomo C."/>
            <person name="de Hoog S."/>
            <person name="Gorbushina A."/>
            <person name="Walker B."/>
            <person name="Young S.K."/>
            <person name="Zeng Q."/>
            <person name="Gargeya S."/>
            <person name="Fitzgerald M."/>
            <person name="Haas B."/>
            <person name="Abouelleil A."/>
            <person name="Allen A.W."/>
            <person name="Alvarado L."/>
            <person name="Arachchi H.M."/>
            <person name="Berlin A.M."/>
            <person name="Chapman S.B."/>
            <person name="Gainer-Dewar J."/>
            <person name="Goldberg J."/>
            <person name="Griggs A."/>
            <person name="Gujja S."/>
            <person name="Hansen M."/>
            <person name="Howarth C."/>
            <person name="Imamovic A."/>
            <person name="Ireland A."/>
            <person name="Larimer J."/>
            <person name="McCowan C."/>
            <person name="Murphy C."/>
            <person name="Pearson M."/>
            <person name="Poon T.W."/>
            <person name="Priest M."/>
            <person name="Roberts A."/>
            <person name="Saif S."/>
            <person name="Shea T."/>
            <person name="Sisk P."/>
            <person name="Sykes S."/>
            <person name="Wortman J."/>
            <person name="Nusbaum C."/>
            <person name="Birren B."/>
        </authorList>
    </citation>
    <scope>NUCLEOTIDE SEQUENCE [LARGE SCALE GENOMIC DNA]</scope>
    <source>
        <strain evidence="3 4">CBS 606.96</strain>
    </source>
</reference>
<feature type="region of interest" description="Disordered" evidence="1">
    <location>
        <begin position="64"/>
        <end position="88"/>
    </location>
</feature>
<feature type="chain" id="PRO_5004933237" evidence="2">
    <location>
        <begin position="17"/>
        <end position="88"/>
    </location>
</feature>
<dbReference type="Proteomes" id="UP000019478">
    <property type="component" value="Unassembled WGS sequence"/>
</dbReference>
<accession>W9Z362</accession>
<comment type="caution">
    <text evidence="3">The sequence shown here is derived from an EMBL/GenBank/DDBJ whole genome shotgun (WGS) entry which is preliminary data.</text>
</comment>
<protein>
    <submittedName>
        <fullName evidence="3">Uncharacterized protein</fullName>
    </submittedName>
</protein>
<dbReference type="OrthoDB" id="4148081at2759"/>
<evidence type="ECO:0000313" key="4">
    <source>
        <dbReference type="Proteomes" id="UP000019478"/>
    </source>
</evidence>
<dbReference type="AlphaFoldDB" id="W9Z362"/>
<evidence type="ECO:0000256" key="2">
    <source>
        <dbReference type="SAM" id="SignalP"/>
    </source>
</evidence>
<dbReference type="GeneID" id="19166131"/>
<sequence length="88" mass="9729">MARIATFLAYLHTLLIQVPQNGYYNISRLVQPQIRSIAESLTANTTNSGRGVGIGVGKEIEMQPMKPNKLDGMKHDSTTTASRRVRQS</sequence>
<keyword evidence="2" id="KW-0732">Signal</keyword>
<dbReference type="HOGENOM" id="CLU_177147_0_0_1"/>
<keyword evidence="4" id="KW-1185">Reference proteome</keyword>
<dbReference type="EMBL" id="AMGY01000002">
    <property type="protein sequence ID" value="EXJ88934.1"/>
    <property type="molecule type" value="Genomic_DNA"/>
</dbReference>
<dbReference type="RefSeq" id="XP_007730331.1">
    <property type="nucleotide sequence ID" value="XM_007732141.1"/>
</dbReference>
<name>W9Z362_9EURO</name>
<feature type="signal peptide" evidence="2">
    <location>
        <begin position="1"/>
        <end position="16"/>
    </location>
</feature>